<proteinExistence type="predicted"/>
<evidence type="ECO:0000256" key="1">
    <source>
        <dbReference type="SAM" id="MobiDB-lite"/>
    </source>
</evidence>
<accession>A0ABV9DTN8</accession>
<dbReference type="InterPro" id="IPR036390">
    <property type="entry name" value="WH_DNA-bd_sf"/>
</dbReference>
<evidence type="ECO:0000313" key="3">
    <source>
        <dbReference type="EMBL" id="MFC4561738.1"/>
    </source>
</evidence>
<sequence length="139" mass="14648">MTDTTPPPADPEPGGPDRPGGDPFPDPADPVAAGADDRVYAALADRTRRDILDILATRGRATATELAGPLPVTRQAVAKHLAVLRDARLISGTRNGREVHYALCPGRLEAAARRLARLAAAWEARLAQRHGPGPRSGPT</sequence>
<organism evidence="3 4">
    <name type="scientific">Nocardiopsis mangrovi</name>
    <dbReference type="NCBI Taxonomy" id="1179818"/>
    <lineage>
        <taxon>Bacteria</taxon>
        <taxon>Bacillati</taxon>
        <taxon>Actinomycetota</taxon>
        <taxon>Actinomycetes</taxon>
        <taxon>Streptosporangiales</taxon>
        <taxon>Nocardiopsidaceae</taxon>
        <taxon>Nocardiopsis</taxon>
    </lineage>
</organism>
<dbReference type="Proteomes" id="UP001595923">
    <property type="component" value="Unassembled WGS sequence"/>
</dbReference>
<name>A0ABV9DTN8_9ACTN</name>
<dbReference type="EMBL" id="JBHSFQ010000005">
    <property type="protein sequence ID" value="MFC4561738.1"/>
    <property type="molecule type" value="Genomic_DNA"/>
</dbReference>
<dbReference type="Gene3D" id="1.10.10.10">
    <property type="entry name" value="Winged helix-like DNA-binding domain superfamily/Winged helix DNA-binding domain"/>
    <property type="match status" value="1"/>
</dbReference>
<dbReference type="InterPro" id="IPR036388">
    <property type="entry name" value="WH-like_DNA-bd_sf"/>
</dbReference>
<dbReference type="SUPFAM" id="SSF46785">
    <property type="entry name" value="Winged helix' DNA-binding domain"/>
    <property type="match status" value="1"/>
</dbReference>
<evidence type="ECO:0000259" key="2">
    <source>
        <dbReference type="PROSITE" id="PS50987"/>
    </source>
</evidence>
<dbReference type="InterPro" id="IPR001845">
    <property type="entry name" value="HTH_ArsR_DNA-bd_dom"/>
</dbReference>
<evidence type="ECO:0000313" key="4">
    <source>
        <dbReference type="Proteomes" id="UP001595923"/>
    </source>
</evidence>
<feature type="compositionally biased region" description="Pro residues" evidence="1">
    <location>
        <begin position="1"/>
        <end position="28"/>
    </location>
</feature>
<dbReference type="PANTHER" id="PTHR38600">
    <property type="entry name" value="TRANSCRIPTIONAL REGULATORY PROTEIN"/>
    <property type="match status" value="1"/>
</dbReference>
<dbReference type="NCBIfam" id="NF033788">
    <property type="entry name" value="HTH_metalloreg"/>
    <property type="match status" value="1"/>
</dbReference>
<dbReference type="RefSeq" id="WP_378572355.1">
    <property type="nucleotide sequence ID" value="NZ_JBHSFQ010000005.1"/>
</dbReference>
<gene>
    <name evidence="3" type="ORF">ACFO4E_07700</name>
</gene>
<dbReference type="PANTHER" id="PTHR38600:SF2">
    <property type="entry name" value="SLL0088 PROTEIN"/>
    <property type="match status" value="1"/>
</dbReference>
<comment type="caution">
    <text evidence="3">The sequence shown here is derived from an EMBL/GenBank/DDBJ whole genome shotgun (WGS) entry which is preliminary data.</text>
</comment>
<keyword evidence="4" id="KW-1185">Reference proteome</keyword>
<reference evidence="4" key="1">
    <citation type="journal article" date="2019" name="Int. J. Syst. Evol. Microbiol.">
        <title>The Global Catalogue of Microorganisms (GCM) 10K type strain sequencing project: providing services to taxonomists for standard genome sequencing and annotation.</title>
        <authorList>
            <consortium name="The Broad Institute Genomics Platform"/>
            <consortium name="The Broad Institute Genome Sequencing Center for Infectious Disease"/>
            <person name="Wu L."/>
            <person name="Ma J."/>
        </authorList>
    </citation>
    <scope>NUCLEOTIDE SEQUENCE [LARGE SCALE GENOMIC DNA]</scope>
    <source>
        <strain evidence="4">XZYJ18</strain>
    </source>
</reference>
<dbReference type="PROSITE" id="PS50987">
    <property type="entry name" value="HTH_ARSR_2"/>
    <property type="match status" value="1"/>
</dbReference>
<dbReference type="SMART" id="SM00418">
    <property type="entry name" value="HTH_ARSR"/>
    <property type="match status" value="1"/>
</dbReference>
<feature type="domain" description="HTH arsR-type" evidence="2">
    <location>
        <begin position="28"/>
        <end position="123"/>
    </location>
</feature>
<protein>
    <submittedName>
        <fullName evidence="3">ArsR/SmtB family transcription factor</fullName>
    </submittedName>
</protein>
<feature type="region of interest" description="Disordered" evidence="1">
    <location>
        <begin position="1"/>
        <end position="33"/>
    </location>
</feature>
<dbReference type="InterPro" id="IPR011991">
    <property type="entry name" value="ArsR-like_HTH"/>
</dbReference>
<dbReference type="PRINTS" id="PR00778">
    <property type="entry name" value="HTHARSR"/>
</dbReference>
<dbReference type="CDD" id="cd00090">
    <property type="entry name" value="HTH_ARSR"/>
    <property type="match status" value="1"/>
</dbReference>
<dbReference type="Pfam" id="PF12840">
    <property type="entry name" value="HTH_20"/>
    <property type="match status" value="1"/>
</dbReference>